<sequence>MRRSICFAGGCFWGMEALYRRLPGVLDVTAGYANGDTADHANYDDVCTGRTGFREAVQVAYEDGTVSLPHLLFVFFAAIDPETPNRQGPDVGSQYQTGVYWMDPADEGIIRSIAVLEAAAVPFFAVELKALACFYPAEEFHQRYLEKHPRGYCHVAPWKLAALPDFPFSTKTYTRPAKELLQTWKEAGEVSF</sequence>
<evidence type="ECO:0000259" key="5">
    <source>
        <dbReference type="Pfam" id="PF01625"/>
    </source>
</evidence>
<dbReference type="GO" id="GO:0005737">
    <property type="term" value="C:cytoplasm"/>
    <property type="evidence" value="ECO:0007669"/>
    <property type="project" value="TreeGrafter"/>
</dbReference>
<dbReference type="RefSeq" id="WP_136891319.1">
    <property type="nucleotide sequence ID" value="NZ_CP034413.3"/>
</dbReference>
<comment type="similarity">
    <text evidence="4">Belongs to the MsrA Met sulfoxide reductase family.</text>
</comment>
<dbReference type="AlphaFoldDB" id="A0A4D7AV82"/>
<dbReference type="GO" id="GO:0034599">
    <property type="term" value="P:cellular response to oxidative stress"/>
    <property type="evidence" value="ECO:0007669"/>
    <property type="project" value="TreeGrafter"/>
</dbReference>
<dbReference type="EC" id="1.8.4.11" evidence="4"/>
<dbReference type="Gene3D" id="3.30.1060.10">
    <property type="entry name" value="Peptide methionine sulphoxide reductase MsrA"/>
    <property type="match status" value="1"/>
</dbReference>
<protein>
    <recommendedName>
        <fullName evidence="4">Peptide methionine sulfoxide reductase MsrA</fullName>
        <shortName evidence="4">Protein-methionine-S-oxide reductase</shortName>
        <ecNumber evidence="4">1.8.4.11</ecNumber>
    </recommendedName>
    <alternativeName>
        <fullName evidence="4">Peptide-methionine (S)-S-oxide reductase</fullName>
        <shortName evidence="4">Peptide Met(O) reductase</shortName>
    </alternativeName>
</protein>
<evidence type="ECO:0000256" key="2">
    <source>
        <dbReference type="ARBA" id="ARBA00047806"/>
    </source>
</evidence>
<dbReference type="Proteomes" id="UP000298642">
    <property type="component" value="Chromosome"/>
</dbReference>
<evidence type="ECO:0000313" key="7">
    <source>
        <dbReference type="Proteomes" id="UP000298642"/>
    </source>
</evidence>
<reference evidence="7" key="1">
    <citation type="submission" date="2018-12" db="EMBL/GenBank/DDBJ databases">
        <title>Dusodibacter welbiota gen. nov., sp. nov., isolated from human faeces and emended description of the Oscillibacter genus.</title>
        <authorList>
            <person name="Le Roy T."/>
            <person name="Van der Smissen P."/>
            <person name="Delzenne N."/>
            <person name="Muccioli G."/>
            <person name="Collet J.F."/>
            <person name="Cani P.D."/>
        </authorList>
    </citation>
    <scope>NUCLEOTIDE SEQUENCE [LARGE SCALE GENOMIC DNA]</scope>
    <source>
        <strain evidence="7">J115</strain>
    </source>
</reference>
<proteinExistence type="inferred from homology"/>
<feature type="domain" description="Peptide methionine sulphoxide reductase MsrA" evidence="5">
    <location>
        <begin position="5"/>
        <end position="154"/>
    </location>
</feature>
<dbReference type="InterPro" id="IPR050162">
    <property type="entry name" value="MsrA_MetSO_reductase"/>
</dbReference>
<evidence type="ECO:0000313" key="6">
    <source>
        <dbReference type="EMBL" id="QCI59550.1"/>
    </source>
</evidence>
<dbReference type="SUPFAM" id="SSF55068">
    <property type="entry name" value="Peptide methionine sulfoxide reductase"/>
    <property type="match status" value="1"/>
</dbReference>
<dbReference type="Pfam" id="PF01625">
    <property type="entry name" value="PMSR"/>
    <property type="match status" value="1"/>
</dbReference>
<evidence type="ECO:0000256" key="3">
    <source>
        <dbReference type="ARBA" id="ARBA00048782"/>
    </source>
</evidence>
<dbReference type="PANTHER" id="PTHR42799:SF2">
    <property type="entry name" value="MITOCHONDRIAL PEPTIDE METHIONINE SULFOXIDE REDUCTASE"/>
    <property type="match status" value="1"/>
</dbReference>
<keyword evidence="7" id="KW-1185">Reference proteome</keyword>
<evidence type="ECO:0000256" key="4">
    <source>
        <dbReference type="HAMAP-Rule" id="MF_01401"/>
    </source>
</evidence>
<dbReference type="InterPro" id="IPR002569">
    <property type="entry name" value="Met_Sox_Rdtase_MsrA_dom"/>
</dbReference>
<organism evidence="6 7">
    <name type="scientific">Dysosmobacter welbionis</name>
    <dbReference type="NCBI Taxonomy" id="2093857"/>
    <lineage>
        <taxon>Bacteria</taxon>
        <taxon>Bacillati</taxon>
        <taxon>Bacillota</taxon>
        <taxon>Clostridia</taxon>
        <taxon>Eubacteriales</taxon>
        <taxon>Oscillospiraceae</taxon>
        <taxon>Dysosmobacter</taxon>
    </lineage>
</organism>
<dbReference type="InterPro" id="IPR036509">
    <property type="entry name" value="Met_Sox_Rdtase_MsrA_sf"/>
</dbReference>
<dbReference type="GO" id="GO:0008113">
    <property type="term" value="F:peptide-methionine (S)-S-oxide reductase activity"/>
    <property type="evidence" value="ECO:0007669"/>
    <property type="project" value="UniProtKB-UniRule"/>
</dbReference>
<dbReference type="NCBIfam" id="TIGR00401">
    <property type="entry name" value="msrA"/>
    <property type="match status" value="1"/>
</dbReference>
<dbReference type="KEGG" id="obj:EIO64_10245"/>
<comment type="catalytic activity">
    <reaction evidence="3 4">
        <text>[thioredoxin]-disulfide + L-methionine + H2O = L-methionine (S)-S-oxide + [thioredoxin]-dithiol</text>
        <dbReference type="Rhea" id="RHEA:19993"/>
        <dbReference type="Rhea" id="RHEA-COMP:10698"/>
        <dbReference type="Rhea" id="RHEA-COMP:10700"/>
        <dbReference type="ChEBI" id="CHEBI:15377"/>
        <dbReference type="ChEBI" id="CHEBI:29950"/>
        <dbReference type="ChEBI" id="CHEBI:50058"/>
        <dbReference type="ChEBI" id="CHEBI:57844"/>
        <dbReference type="ChEBI" id="CHEBI:58772"/>
        <dbReference type="EC" id="1.8.4.11"/>
    </reaction>
</comment>
<evidence type="ECO:0000256" key="1">
    <source>
        <dbReference type="ARBA" id="ARBA00023002"/>
    </source>
</evidence>
<dbReference type="GO" id="GO:0033744">
    <property type="term" value="F:L-methionine:thioredoxin-disulfide S-oxidoreductase activity"/>
    <property type="evidence" value="ECO:0007669"/>
    <property type="project" value="RHEA"/>
</dbReference>
<accession>A0A4D7AV82</accession>
<feature type="active site" evidence="4">
    <location>
        <position position="11"/>
    </location>
</feature>
<comment type="catalytic activity">
    <reaction evidence="2 4">
        <text>L-methionyl-[protein] + [thioredoxin]-disulfide + H2O = L-methionyl-(S)-S-oxide-[protein] + [thioredoxin]-dithiol</text>
        <dbReference type="Rhea" id="RHEA:14217"/>
        <dbReference type="Rhea" id="RHEA-COMP:10698"/>
        <dbReference type="Rhea" id="RHEA-COMP:10700"/>
        <dbReference type="Rhea" id="RHEA-COMP:12313"/>
        <dbReference type="Rhea" id="RHEA-COMP:12315"/>
        <dbReference type="ChEBI" id="CHEBI:15377"/>
        <dbReference type="ChEBI" id="CHEBI:16044"/>
        <dbReference type="ChEBI" id="CHEBI:29950"/>
        <dbReference type="ChEBI" id="CHEBI:44120"/>
        <dbReference type="ChEBI" id="CHEBI:50058"/>
        <dbReference type="EC" id="1.8.4.11"/>
    </reaction>
</comment>
<dbReference type="PANTHER" id="PTHR42799">
    <property type="entry name" value="MITOCHONDRIAL PEPTIDE METHIONINE SULFOXIDE REDUCTASE"/>
    <property type="match status" value="1"/>
</dbReference>
<gene>
    <name evidence="4 6" type="primary">msrA</name>
    <name evidence="6" type="ORF">EIO64_10245</name>
</gene>
<dbReference type="EMBL" id="CP034413">
    <property type="protein sequence ID" value="QCI59550.1"/>
    <property type="molecule type" value="Genomic_DNA"/>
</dbReference>
<comment type="function">
    <text evidence="4">Has an important function as a repair enzyme for proteins that have been inactivated by oxidation. Catalyzes the reversible oxidation-reduction of methionine sulfoxide in proteins to methionine.</text>
</comment>
<name>A0A4D7AV82_9FIRM</name>
<dbReference type="HAMAP" id="MF_01401">
    <property type="entry name" value="MsrA"/>
    <property type="match status" value="1"/>
</dbReference>
<keyword evidence="1 4" id="KW-0560">Oxidoreductase</keyword>